<dbReference type="SUPFAM" id="SSF53850">
    <property type="entry name" value="Periplasmic binding protein-like II"/>
    <property type="match status" value="1"/>
</dbReference>
<dbReference type="AlphaFoldDB" id="A0A1I2DT64"/>
<protein>
    <submittedName>
        <fullName evidence="2">Uncharacterized protein</fullName>
    </submittedName>
</protein>
<proteinExistence type="predicted"/>
<keyword evidence="3" id="KW-1185">Reference proteome</keyword>
<dbReference type="Proteomes" id="UP000199400">
    <property type="component" value="Unassembled WGS sequence"/>
</dbReference>
<reference evidence="3" key="1">
    <citation type="submission" date="2016-10" db="EMBL/GenBank/DDBJ databases">
        <authorList>
            <person name="Varghese N."/>
            <person name="Submissions S."/>
        </authorList>
    </citation>
    <scope>NUCLEOTIDE SEQUENCE [LARGE SCALE GENOMIC DNA]</scope>
    <source>
        <strain evidence="3">ATCC 25963</strain>
    </source>
</reference>
<gene>
    <name evidence="2" type="ORF">SAMN02745121_05750</name>
</gene>
<sequence>MSLRLALYVPLAAALGLTLAPRGVLAAPCADLPNPVIGIGGSASKPLLAKVAAALHAIDAPIDLVYQSPGACFGITYFVDGTKITGTANYWDAEGTEQTCDLPLTGADPDFGMLGVKGTLCEGVDAIPDGIAEFPGPITSWSLIASNDSSQTNISAAAVYFVYGFGAALGQVAPWTVDAELYSRNATSAALIAIALGAGIPPTKFKGIDVGTNQAMISSVGQSLNPENALGFVSTEVADLNRDTVHTLAYQAYDQSCAYWPDSTATAFDKRNVRDGHYDLWSPYNFYVPVDGDGEIIDPETRRLVGFFTGAEPLPDGLPLLDIIIDNGTIPQCAMQVWRDEEIGPLYSFQPDAPCGCYFEARAAGGTDCQACAGDGDCGADAPVCRHGYCEVI</sequence>
<evidence type="ECO:0000313" key="2">
    <source>
        <dbReference type="EMBL" id="SFE83716.1"/>
    </source>
</evidence>
<dbReference type="RefSeq" id="WP_143140961.1">
    <property type="nucleotide sequence ID" value="NZ_FOMX01000020.1"/>
</dbReference>
<evidence type="ECO:0000256" key="1">
    <source>
        <dbReference type="SAM" id="SignalP"/>
    </source>
</evidence>
<feature type="signal peptide" evidence="1">
    <location>
        <begin position="1"/>
        <end position="26"/>
    </location>
</feature>
<dbReference type="EMBL" id="FOMX01000020">
    <property type="protein sequence ID" value="SFE83716.1"/>
    <property type="molecule type" value="Genomic_DNA"/>
</dbReference>
<dbReference type="STRING" id="54.SAMN02745121_05750"/>
<dbReference type="OrthoDB" id="5488006at2"/>
<evidence type="ECO:0000313" key="3">
    <source>
        <dbReference type="Proteomes" id="UP000199400"/>
    </source>
</evidence>
<organism evidence="2 3">
    <name type="scientific">Nannocystis exedens</name>
    <dbReference type="NCBI Taxonomy" id="54"/>
    <lineage>
        <taxon>Bacteria</taxon>
        <taxon>Pseudomonadati</taxon>
        <taxon>Myxococcota</taxon>
        <taxon>Polyangia</taxon>
        <taxon>Nannocystales</taxon>
        <taxon>Nannocystaceae</taxon>
        <taxon>Nannocystis</taxon>
    </lineage>
</organism>
<keyword evidence="1" id="KW-0732">Signal</keyword>
<name>A0A1I2DT64_9BACT</name>
<accession>A0A1I2DT64</accession>
<feature type="chain" id="PRO_5011629702" evidence="1">
    <location>
        <begin position="27"/>
        <end position="393"/>
    </location>
</feature>